<evidence type="ECO:0000259" key="4">
    <source>
        <dbReference type="Pfam" id="PF12894"/>
    </source>
</evidence>
<feature type="repeat" description="WD" evidence="3">
    <location>
        <begin position="275"/>
        <end position="316"/>
    </location>
</feature>
<evidence type="ECO:0000256" key="2">
    <source>
        <dbReference type="ARBA" id="ARBA00022737"/>
    </source>
</evidence>
<organism evidence="5 6">
    <name type="scientific">Flavivirga spongiicola</name>
    <dbReference type="NCBI Taxonomy" id="421621"/>
    <lineage>
        <taxon>Bacteria</taxon>
        <taxon>Pseudomonadati</taxon>
        <taxon>Bacteroidota</taxon>
        <taxon>Flavobacteriia</taxon>
        <taxon>Flavobacteriales</taxon>
        <taxon>Flavobacteriaceae</taxon>
        <taxon>Flavivirga</taxon>
    </lineage>
</organism>
<gene>
    <name evidence="5" type="ORF">N1F79_11030</name>
</gene>
<dbReference type="Proteomes" id="UP001337305">
    <property type="component" value="Unassembled WGS sequence"/>
</dbReference>
<protein>
    <recommendedName>
        <fullName evidence="4">Anaphase-promoting complex subunit 4-like WD40 domain-containing protein</fullName>
    </recommendedName>
</protein>
<dbReference type="EMBL" id="JAODOP010000004">
    <property type="protein sequence ID" value="MEF3833665.1"/>
    <property type="molecule type" value="Genomic_DNA"/>
</dbReference>
<dbReference type="PANTHER" id="PTHR22838:SF0">
    <property type="entry name" value="WD REPEAT-CONTAINING PROTEIN 26"/>
    <property type="match status" value="1"/>
</dbReference>
<comment type="caution">
    <text evidence="5">The sequence shown here is derived from an EMBL/GenBank/DDBJ whole genome shotgun (WGS) entry which is preliminary data.</text>
</comment>
<keyword evidence="6" id="KW-1185">Reference proteome</keyword>
<dbReference type="Pfam" id="PF12894">
    <property type="entry name" value="ANAPC4_WD40"/>
    <property type="match status" value="1"/>
</dbReference>
<dbReference type="SMART" id="SM00320">
    <property type="entry name" value="WD40"/>
    <property type="match status" value="7"/>
</dbReference>
<evidence type="ECO:0000313" key="6">
    <source>
        <dbReference type="Proteomes" id="UP001337305"/>
    </source>
</evidence>
<evidence type="ECO:0000256" key="3">
    <source>
        <dbReference type="PROSITE-ProRule" id="PRU00221"/>
    </source>
</evidence>
<dbReference type="PROSITE" id="PS50294">
    <property type="entry name" value="WD_REPEATS_REGION"/>
    <property type="match status" value="1"/>
</dbReference>
<evidence type="ECO:0000313" key="5">
    <source>
        <dbReference type="EMBL" id="MEF3833665.1"/>
    </source>
</evidence>
<dbReference type="RefSeq" id="WP_303306005.1">
    <property type="nucleotide sequence ID" value="NZ_JAODOP010000004.1"/>
</dbReference>
<reference evidence="5 6" key="1">
    <citation type="submission" date="2022-09" db="EMBL/GenBank/DDBJ databases">
        <title>Genome sequencing of Flavivirga sp. MEBiC05379.</title>
        <authorList>
            <person name="Oh H.-M."/>
            <person name="Kwon K.K."/>
            <person name="Park M.J."/>
            <person name="Yang S.-H."/>
        </authorList>
    </citation>
    <scope>NUCLEOTIDE SEQUENCE [LARGE SCALE GENOMIC DNA]</scope>
    <source>
        <strain evidence="5 6">MEBiC05379</strain>
    </source>
</reference>
<name>A0ABU7XSL1_9FLAO</name>
<dbReference type="InterPro" id="IPR024977">
    <property type="entry name" value="Apc4-like_WD40_dom"/>
</dbReference>
<keyword evidence="1 3" id="KW-0853">WD repeat</keyword>
<dbReference type="Pfam" id="PF00400">
    <property type="entry name" value="WD40"/>
    <property type="match status" value="2"/>
</dbReference>
<dbReference type="SUPFAM" id="SSF50978">
    <property type="entry name" value="WD40 repeat-like"/>
    <property type="match status" value="1"/>
</dbReference>
<dbReference type="InterPro" id="IPR001680">
    <property type="entry name" value="WD40_rpt"/>
</dbReference>
<accession>A0ABU7XSL1</accession>
<dbReference type="InterPro" id="IPR015943">
    <property type="entry name" value="WD40/YVTN_repeat-like_dom_sf"/>
</dbReference>
<dbReference type="Gene3D" id="2.130.10.10">
    <property type="entry name" value="YVTN repeat-like/Quinoprotein amine dehydrogenase"/>
    <property type="match status" value="2"/>
</dbReference>
<evidence type="ECO:0000256" key="1">
    <source>
        <dbReference type="ARBA" id="ARBA00022574"/>
    </source>
</evidence>
<sequence>MKDILIGILYTISIIACLPNQKQVNKTLWTVAWSPSGEYIATGGNQDNLKIYEAKTFKLIKTYPVRGVTISRIKWHPTKNILAIVTQSKTVKARMLDFEKDTWIDLQGLESGFRGLDWNYKGDMLAVSELERNVSIFNLEGKRISRFMADPKGVAGLDWHPFKNILTTVGAQIGIYNYLGDIIKVFEPRAKETFLLSVEWHKSGNFFAVGDYGDLEKADNKLVQFWNIEGEKLNEISGSLGEYRNIRWNGAGSTLATASDALRIWTKKGELLAESKSSEDYLWGIDWSPDGKFIITSSSKGKIVIWDSNANKIKELDY</sequence>
<dbReference type="PROSITE" id="PS50082">
    <property type="entry name" value="WD_REPEATS_2"/>
    <property type="match status" value="1"/>
</dbReference>
<feature type="domain" description="Anaphase-promoting complex subunit 4-like WD40" evidence="4">
    <location>
        <begin position="74"/>
        <end position="159"/>
    </location>
</feature>
<dbReference type="PROSITE" id="PS51257">
    <property type="entry name" value="PROKAR_LIPOPROTEIN"/>
    <property type="match status" value="1"/>
</dbReference>
<dbReference type="PANTHER" id="PTHR22838">
    <property type="entry name" value="WD REPEAT PROTEIN 26-RELATED"/>
    <property type="match status" value="1"/>
</dbReference>
<proteinExistence type="predicted"/>
<dbReference type="InterPro" id="IPR051350">
    <property type="entry name" value="WD_repeat-ST_regulator"/>
</dbReference>
<keyword evidence="2" id="KW-0677">Repeat</keyword>
<dbReference type="InterPro" id="IPR036322">
    <property type="entry name" value="WD40_repeat_dom_sf"/>
</dbReference>